<evidence type="ECO:0000256" key="4">
    <source>
        <dbReference type="ARBA" id="ARBA00014360"/>
    </source>
</evidence>
<dbReference type="EMBL" id="FZQP02001114">
    <property type="protein sequence ID" value="VVC91658.1"/>
    <property type="molecule type" value="Genomic_DNA"/>
</dbReference>
<evidence type="ECO:0000313" key="10">
    <source>
        <dbReference type="Proteomes" id="UP000324832"/>
    </source>
</evidence>
<accession>A0A5E4Q2E0</accession>
<comment type="similarity">
    <text evidence="3">Belongs to the major royal jelly protein family.</text>
</comment>
<name>A0A5E4Q2E0_9NEOP</name>
<comment type="function">
    <text evidence="1">Controls the pigmentation pattern of the adult cuticle and larval mouth parts.</text>
</comment>
<gene>
    <name evidence="9" type="ORF">LSINAPIS_LOCUS4286</name>
</gene>
<keyword evidence="6 8" id="KW-0732">Signal</keyword>
<organism evidence="9 10">
    <name type="scientific">Leptidea sinapis</name>
    <dbReference type="NCBI Taxonomy" id="189913"/>
    <lineage>
        <taxon>Eukaryota</taxon>
        <taxon>Metazoa</taxon>
        <taxon>Ecdysozoa</taxon>
        <taxon>Arthropoda</taxon>
        <taxon>Hexapoda</taxon>
        <taxon>Insecta</taxon>
        <taxon>Pterygota</taxon>
        <taxon>Neoptera</taxon>
        <taxon>Endopterygota</taxon>
        <taxon>Lepidoptera</taxon>
        <taxon>Glossata</taxon>
        <taxon>Ditrysia</taxon>
        <taxon>Papilionoidea</taxon>
        <taxon>Pieridae</taxon>
        <taxon>Dismorphiinae</taxon>
        <taxon>Leptidea</taxon>
    </lineage>
</organism>
<comment type="subcellular location">
    <subcellularLocation>
        <location evidence="2">Secreted</location>
    </subcellularLocation>
</comment>
<reference evidence="9 10" key="1">
    <citation type="submission" date="2017-07" db="EMBL/GenBank/DDBJ databases">
        <authorList>
            <person name="Talla V."/>
            <person name="Backstrom N."/>
        </authorList>
    </citation>
    <scope>NUCLEOTIDE SEQUENCE [LARGE SCALE GENOMIC DNA]</scope>
</reference>
<proteinExistence type="inferred from homology"/>
<dbReference type="InterPro" id="IPR011042">
    <property type="entry name" value="6-blade_b-propeller_TolB-like"/>
</dbReference>
<evidence type="ECO:0000256" key="5">
    <source>
        <dbReference type="ARBA" id="ARBA00022525"/>
    </source>
</evidence>
<dbReference type="Pfam" id="PF03022">
    <property type="entry name" value="MRJP"/>
    <property type="match status" value="1"/>
</dbReference>
<feature type="chain" id="PRO_5022936680" description="Protein yellow" evidence="8">
    <location>
        <begin position="18"/>
        <end position="437"/>
    </location>
</feature>
<evidence type="ECO:0000256" key="8">
    <source>
        <dbReference type="SAM" id="SignalP"/>
    </source>
</evidence>
<evidence type="ECO:0000256" key="2">
    <source>
        <dbReference type="ARBA" id="ARBA00004613"/>
    </source>
</evidence>
<evidence type="ECO:0000256" key="3">
    <source>
        <dbReference type="ARBA" id="ARBA00009127"/>
    </source>
</evidence>
<evidence type="ECO:0000313" key="9">
    <source>
        <dbReference type="EMBL" id="VVC91658.1"/>
    </source>
</evidence>
<dbReference type="Proteomes" id="UP000324832">
    <property type="component" value="Unassembled WGS sequence"/>
</dbReference>
<protein>
    <recommendedName>
        <fullName evidence="4">Protein yellow</fullName>
    </recommendedName>
</protein>
<dbReference type="Gene3D" id="2.120.10.30">
    <property type="entry name" value="TolB, C-terminal domain"/>
    <property type="match status" value="1"/>
</dbReference>
<sequence>MLGRLFVLVVSITSVLGANKLRQVYSWNALDWNYPDPFMKQRDLQSGIPATLNYIELDAPYETSPKLTPYPSFEGNALDPNVTNVCPYSLNVYDLNTNRRIRKYVFRPEDIVSTTFIANIALDEGSSCEDTFAYFSDELGYGLIAYSWEQNKSWRFSHSYFMPDPLVGDFNIAGLNFQWGSEGIFGISASAVGPDGYRTLYFSPLSSYTEFAVSTRILRDETKVEGSYKDFRVVGSRGPDTHTTAKVMDESGIQLYSLIDQNAIGCWNTRLPLKPQNTAIADKDDVGLVFPSDVKIDRGGNVWVMSDRMAVFLESELDYSDINFRVYTGQLDTLTKGTVCEAPQLKKVNTIPYQDPNLPQVFQNYENVPRNPQQITLVGLPSPYNPQFGSLDTQNVIPRVQNQAVSRVRNPQSYIISATRPPISRGPWWVKDYQVYE</sequence>
<keyword evidence="7" id="KW-0325">Glycoprotein</keyword>
<dbReference type="InterPro" id="IPR017996">
    <property type="entry name" value="MRJP/yellow-related"/>
</dbReference>
<dbReference type="AlphaFoldDB" id="A0A5E4Q2E0"/>
<evidence type="ECO:0000256" key="7">
    <source>
        <dbReference type="ARBA" id="ARBA00023180"/>
    </source>
</evidence>
<dbReference type="PANTHER" id="PTHR10009:SF14">
    <property type="entry name" value="PROTEIN YELLOW"/>
    <property type="match status" value="1"/>
</dbReference>
<keyword evidence="10" id="KW-1185">Reference proteome</keyword>
<dbReference type="GO" id="GO:0005576">
    <property type="term" value="C:extracellular region"/>
    <property type="evidence" value="ECO:0007669"/>
    <property type="project" value="UniProtKB-SubCell"/>
</dbReference>
<evidence type="ECO:0000256" key="6">
    <source>
        <dbReference type="ARBA" id="ARBA00022729"/>
    </source>
</evidence>
<evidence type="ECO:0000256" key="1">
    <source>
        <dbReference type="ARBA" id="ARBA00002855"/>
    </source>
</evidence>
<keyword evidence="5" id="KW-0964">Secreted</keyword>
<feature type="signal peptide" evidence="8">
    <location>
        <begin position="1"/>
        <end position="17"/>
    </location>
</feature>
<dbReference type="PANTHER" id="PTHR10009">
    <property type="entry name" value="PROTEIN YELLOW-RELATED"/>
    <property type="match status" value="1"/>
</dbReference>